<feature type="transmembrane region" description="Helical" evidence="1">
    <location>
        <begin position="129"/>
        <end position="146"/>
    </location>
</feature>
<feature type="transmembrane region" description="Helical" evidence="1">
    <location>
        <begin position="38"/>
        <end position="60"/>
    </location>
</feature>
<keyword evidence="1" id="KW-0472">Membrane</keyword>
<evidence type="ECO:0000259" key="2">
    <source>
        <dbReference type="Pfam" id="PF00892"/>
    </source>
</evidence>
<dbReference type="InterPro" id="IPR000620">
    <property type="entry name" value="EamA_dom"/>
</dbReference>
<feature type="transmembrane region" description="Helical" evidence="1">
    <location>
        <begin position="242"/>
        <end position="264"/>
    </location>
</feature>
<dbReference type="OrthoDB" id="161804at2"/>
<evidence type="ECO:0000313" key="4">
    <source>
        <dbReference type="Proteomes" id="UP000000503"/>
    </source>
</evidence>
<evidence type="ECO:0000256" key="1">
    <source>
        <dbReference type="SAM" id="Phobius"/>
    </source>
</evidence>
<feature type="transmembrane region" description="Helical" evidence="1">
    <location>
        <begin position="12"/>
        <end position="31"/>
    </location>
</feature>
<proteinExistence type="predicted"/>
<dbReference type="PANTHER" id="PTHR22911">
    <property type="entry name" value="ACYL-MALONYL CONDENSING ENZYME-RELATED"/>
    <property type="match status" value="1"/>
</dbReference>
<feature type="transmembrane region" description="Helical" evidence="1">
    <location>
        <begin position="72"/>
        <end position="92"/>
    </location>
</feature>
<dbReference type="eggNOG" id="COG0697">
    <property type="taxonomic scope" value="Bacteria"/>
</dbReference>
<sequence>MFTIFTNHPGEFAALGTSLCWTVTALAFENAAKRIGSLALNILRLAVALFIFMTINLALHGQPVPLDAGEQVWFWLTLSGLVGFVFGDIFLFQSYIDIGARTAQIIFVSSPLITALLGFLLLGEQIRPLGILGMFVVVGAIIWVIVGKGHIEAGKGSQSAQDDHPLAYQRNHPHRLRGIVFAFLGALGQSGGLILSKIGAPHYDPLRATEIRVIAGFIGFIVMALILGRLKEPVQALANRRALRSLSIGAFFGPFLGVSLGLFAVQRAPAGIAATLMGLTPILIVFPSVLLYKERLTLREVLGALIAVSGLALLFVF</sequence>
<feature type="transmembrane region" description="Helical" evidence="1">
    <location>
        <begin position="179"/>
        <end position="199"/>
    </location>
</feature>
<dbReference type="Pfam" id="PF00892">
    <property type="entry name" value="EamA"/>
    <property type="match status" value="2"/>
</dbReference>
<feature type="transmembrane region" description="Helical" evidence="1">
    <location>
        <begin position="298"/>
        <end position="316"/>
    </location>
</feature>
<keyword evidence="1" id="KW-0812">Transmembrane</keyword>
<dbReference type="InterPro" id="IPR037185">
    <property type="entry name" value="EmrE-like"/>
</dbReference>
<dbReference type="EMBL" id="CP002868">
    <property type="protein sequence ID" value="AEJ20064.1"/>
    <property type="molecule type" value="Genomic_DNA"/>
</dbReference>
<accession>F8F445</accession>
<dbReference type="PANTHER" id="PTHR22911:SF137">
    <property type="entry name" value="SOLUTE CARRIER FAMILY 35 MEMBER G2-RELATED"/>
    <property type="match status" value="1"/>
</dbReference>
<dbReference type="GO" id="GO:0016020">
    <property type="term" value="C:membrane"/>
    <property type="evidence" value="ECO:0007669"/>
    <property type="project" value="InterPro"/>
</dbReference>
<name>F8F445_GRAC1</name>
<gene>
    <name evidence="3" type="ordered locus">Spica_1935</name>
</gene>
<protein>
    <recommendedName>
        <fullName evidence="2">EamA domain-containing protein</fullName>
    </recommendedName>
</protein>
<dbReference type="Proteomes" id="UP000000503">
    <property type="component" value="Chromosome"/>
</dbReference>
<reference evidence="4" key="1">
    <citation type="journal article" date="2013" name="Stand. Genomic Sci.">
        <title>Genome sequence of the thermophilic fresh-water bacterium Spirochaeta caldaria type strain (H1(T)), reclassification of Spirochaeta caldaria, Spirochaeta stenostrepta, and Spirochaeta zuelzerae in the genus Treponema as Treponema caldaria comb. nov., Treponema stenostrepta comb. nov., and Treponema zuelzerae comb. nov., and emendation of the genus Treponema.</title>
        <authorList>
            <person name="Abt B."/>
            <person name="Goker M."/>
            <person name="Scheuner C."/>
            <person name="Han C."/>
            <person name="Lu M."/>
            <person name="Misra M."/>
            <person name="Lapidus A."/>
            <person name="Nolan M."/>
            <person name="Lucas S."/>
            <person name="Hammon N."/>
            <person name="Deshpande S."/>
            <person name="Cheng J.F."/>
            <person name="Tapia R."/>
            <person name="Goodwin L.A."/>
            <person name="Pitluck S."/>
            <person name="Liolios K."/>
            <person name="Pagani I."/>
            <person name="Ivanova N."/>
            <person name="Mavromatis K."/>
            <person name="Mikhailova N."/>
            <person name="Huntemann M."/>
            <person name="Pati A."/>
            <person name="Chen A."/>
            <person name="Palaniappan K."/>
            <person name="Land M."/>
            <person name="Hauser L."/>
            <person name="Jeffries C.D."/>
            <person name="Rohde M."/>
            <person name="Spring S."/>
            <person name="Gronow S."/>
            <person name="Detter J.C."/>
            <person name="Bristow J."/>
            <person name="Eisen J.A."/>
            <person name="Markowitz V."/>
            <person name="Hugenholtz P."/>
            <person name="Kyrpides N.C."/>
            <person name="Woyke T."/>
            <person name="Klenk H.P."/>
        </authorList>
    </citation>
    <scope>NUCLEOTIDE SEQUENCE</scope>
    <source>
        <strain evidence="4">ATCC 51460 / DSM 7334 / H1</strain>
    </source>
</reference>
<dbReference type="AlphaFoldDB" id="F8F445"/>
<feature type="transmembrane region" description="Helical" evidence="1">
    <location>
        <begin position="211"/>
        <end position="230"/>
    </location>
</feature>
<dbReference type="HOGENOM" id="CLU_058789_0_0_12"/>
<dbReference type="RefSeq" id="WP_013969354.1">
    <property type="nucleotide sequence ID" value="NC_015732.1"/>
</dbReference>
<keyword evidence="1" id="KW-1133">Transmembrane helix</keyword>
<evidence type="ECO:0000313" key="3">
    <source>
        <dbReference type="EMBL" id="AEJ20064.1"/>
    </source>
</evidence>
<feature type="transmembrane region" description="Helical" evidence="1">
    <location>
        <begin position="270"/>
        <end position="291"/>
    </location>
</feature>
<organism evidence="3 4">
    <name type="scientific">Gracilinema caldarium (strain ATCC 51460 / DSM 7334 / H1)</name>
    <name type="common">Treponema caldarium</name>
    <dbReference type="NCBI Taxonomy" id="744872"/>
    <lineage>
        <taxon>Bacteria</taxon>
        <taxon>Pseudomonadati</taxon>
        <taxon>Spirochaetota</taxon>
        <taxon>Spirochaetia</taxon>
        <taxon>Spirochaetales</taxon>
        <taxon>Breznakiellaceae</taxon>
        <taxon>Gracilinema</taxon>
    </lineage>
</organism>
<feature type="domain" description="EamA" evidence="2">
    <location>
        <begin position="177"/>
        <end position="315"/>
    </location>
</feature>
<feature type="domain" description="EamA" evidence="2">
    <location>
        <begin position="9"/>
        <end position="145"/>
    </location>
</feature>
<dbReference type="KEGG" id="scd:Spica_1935"/>
<feature type="transmembrane region" description="Helical" evidence="1">
    <location>
        <begin position="104"/>
        <end position="123"/>
    </location>
</feature>
<dbReference type="Gene3D" id="1.10.3730.20">
    <property type="match status" value="2"/>
</dbReference>
<dbReference type="SUPFAM" id="SSF103481">
    <property type="entry name" value="Multidrug resistance efflux transporter EmrE"/>
    <property type="match status" value="2"/>
</dbReference>
<dbReference type="STRING" id="744872.Spica_1935"/>
<keyword evidence="4" id="KW-1185">Reference proteome</keyword>